<evidence type="ECO:0000313" key="3">
    <source>
        <dbReference type="EMBL" id="SFJ51588.1"/>
    </source>
</evidence>
<dbReference type="OrthoDB" id="3295600at2"/>
<dbReference type="STRING" id="390807.SAMN04488095_2951"/>
<reference evidence="3 4" key="1">
    <citation type="submission" date="2016-10" db="EMBL/GenBank/DDBJ databases">
        <authorList>
            <person name="de Groot N.N."/>
        </authorList>
    </citation>
    <scope>NUCLEOTIDE SEQUENCE [LARGE SCALE GENOMIC DNA]</scope>
    <source>
        <strain evidence="3 4">DSM 19073</strain>
    </source>
</reference>
<evidence type="ECO:0000256" key="1">
    <source>
        <dbReference type="SAM" id="MobiDB-lite"/>
    </source>
</evidence>
<keyword evidence="2" id="KW-0732">Signal</keyword>
<evidence type="ECO:0000313" key="4">
    <source>
        <dbReference type="Proteomes" id="UP000199110"/>
    </source>
</evidence>
<evidence type="ECO:0008006" key="5">
    <source>
        <dbReference type="Google" id="ProtNLM"/>
    </source>
</evidence>
<dbReference type="InterPro" id="IPR021323">
    <property type="entry name" value="DUF2927"/>
</dbReference>
<feature type="region of interest" description="Disordered" evidence="1">
    <location>
        <begin position="23"/>
        <end position="46"/>
    </location>
</feature>
<organism evidence="3 4">
    <name type="scientific">Jannaschia pohangensis</name>
    <dbReference type="NCBI Taxonomy" id="390807"/>
    <lineage>
        <taxon>Bacteria</taxon>
        <taxon>Pseudomonadati</taxon>
        <taxon>Pseudomonadota</taxon>
        <taxon>Alphaproteobacteria</taxon>
        <taxon>Rhodobacterales</taxon>
        <taxon>Roseobacteraceae</taxon>
        <taxon>Jannaschia</taxon>
    </lineage>
</organism>
<feature type="compositionally biased region" description="Pro residues" evidence="1">
    <location>
        <begin position="25"/>
        <end position="38"/>
    </location>
</feature>
<dbReference type="Proteomes" id="UP000199110">
    <property type="component" value="Unassembled WGS sequence"/>
</dbReference>
<name>A0A1I3RZ40_9RHOB</name>
<accession>A0A1I3RZ40</accession>
<gene>
    <name evidence="3" type="ORF">SAMN04488095_2951</name>
</gene>
<evidence type="ECO:0000256" key="2">
    <source>
        <dbReference type="SAM" id="SignalP"/>
    </source>
</evidence>
<protein>
    <recommendedName>
        <fullName evidence="5">DUF2927 domain-containing protein</fullName>
    </recommendedName>
</protein>
<dbReference type="AlphaFoldDB" id="A0A1I3RZ40"/>
<dbReference type="RefSeq" id="WP_092782441.1">
    <property type="nucleotide sequence ID" value="NZ_FORA01000004.1"/>
</dbReference>
<feature type="chain" id="PRO_5011664563" description="DUF2927 domain-containing protein" evidence="2">
    <location>
        <begin position="25"/>
        <end position="317"/>
    </location>
</feature>
<dbReference type="Pfam" id="PF11150">
    <property type="entry name" value="DUF2927"/>
    <property type="match status" value="1"/>
</dbReference>
<proteinExistence type="predicted"/>
<dbReference type="PROSITE" id="PS51257">
    <property type="entry name" value="PROKAR_LIPOPROTEIN"/>
    <property type="match status" value="1"/>
</dbReference>
<keyword evidence="4" id="KW-1185">Reference proteome</keyword>
<dbReference type="EMBL" id="FORA01000004">
    <property type="protein sequence ID" value="SFJ51588.1"/>
    <property type="molecule type" value="Genomic_DNA"/>
</dbReference>
<sequence>MHFKALLVAALAVGLAACQPVSQTAPPPVDAAPTPPVARPEVSSPEVSAESRSARLFYARLERRLLADGLMRVDGGGPDTPFGPAELARNFERVALFSEYVQINGRYVARQSRAQLRRWERPVRIQLHFGASVDAETQREDRSRIAAYVARLRRISGHPISLVNGGGNYHIFVASVDEQRALGPQIAAVEPALGRQTIREITSLGSSTYCAVYASSSSERPNAYISAIAFVRSEHPDLFRLSCYHEEIAQGLGLANDSPAARPSIFNDDEEFALLTGHDELLLRMLYDRRLRIGMTAEEARPIVAQIAAELRDAGPV</sequence>
<feature type="signal peptide" evidence="2">
    <location>
        <begin position="1"/>
        <end position="24"/>
    </location>
</feature>